<accession>A0ABP1D5X2</accession>
<evidence type="ECO:0000259" key="3">
    <source>
        <dbReference type="Pfam" id="PF08397"/>
    </source>
</evidence>
<gene>
    <name evidence="4" type="ORF">GFSPODELE1_LOCUS3994</name>
</gene>
<keyword evidence="1" id="KW-0175">Coiled coil</keyword>
<sequence length="490" mass="52742">MPRARSLRSLAISSRRNVSPTPPSPTFSEATNVSAMDFGPNGPAKIITKANLRASIQAYEDLLNKCAGYRAALLAMSQATAGFADAMETCATLKGPNYESGTRLQAASGLHHLMGNHWHLMAETLDKQFEKPLRQHVEEYKTIVTDRSNAYERALRQKSDIIRQTEMGNLRKKNRNLQSFREALAVLQRQVEELDELKANHYQDIVEHEEEVWDVVQGKICIVVRSTLDVFDRFTSKASDPVIEPMLQSVPDPFDTYGPPPAEDKIFSILPPLSVIANVPSSSPSPLTSSTPDLSSSDSSDGIVSAKSSWTPSSGTYFAESSSAWADAAGSPPSASASAPISARPASPTPVARSISPLTVPIRRNSHPPSAPSHQSKKSESKLRSVLSVIDETTSRQNGDSQEGTSRSASEPALATYGPVSSNGHGTIPDDPDGGGWGTTVKLKYSGSTSVTIDDDLTPRNTALRSQSPVETPHAKRSLSPHSDDTVVLS</sequence>
<feature type="compositionally biased region" description="Polar residues" evidence="2">
    <location>
        <begin position="391"/>
        <end position="409"/>
    </location>
</feature>
<feature type="compositionally biased region" description="Polar residues" evidence="2">
    <location>
        <begin position="459"/>
        <end position="470"/>
    </location>
</feature>
<dbReference type="PANTHER" id="PTHR38407">
    <property type="entry name" value="PROTEIN IVY1"/>
    <property type="match status" value="1"/>
</dbReference>
<feature type="coiled-coil region" evidence="1">
    <location>
        <begin position="170"/>
        <end position="211"/>
    </location>
</feature>
<feature type="region of interest" description="Disordered" evidence="2">
    <location>
        <begin position="1"/>
        <end position="34"/>
    </location>
</feature>
<feature type="compositionally biased region" description="Low complexity" evidence="2">
    <location>
        <begin position="326"/>
        <end position="350"/>
    </location>
</feature>
<name>A0ABP1D5X2_9APHY</name>
<dbReference type="Gene3D" id="1.20.1270.60">
    <property type="entry name" value="Arfaptin homology (AH) domain/BAR domain"/>
    <property type="match status" value="1"/>
</dbReference>
<dbReference type="EMBL" id="OZ037945">
    <property type="protein sequence ID" value="CAL1702329.1"/>
    <property type="molecule type" value="Genomic_DNA"/>
</dbReference>
<evidence type="ECO:0000313" key="5">
    <source>
        <dbReference type="Proteomes" id="UP001497453"/>
    </source>
</evidence>
<dbReference type="InterPro" id="IPR013606">
    <property type="entry name" value="I-BAR_dom"/>
</dbReference>
<feature type="compositionally biased region" description="Low complexity" evidence="2">
    <location>
        <begin position="1"/>
        <end position="16"/>
    </location>
</feature>
<protein>
    <recommendedName>
        <fullName evidence="3">IMD domain-containing protein</fullName>
    </recommendedName>
</protein>
<evidence type="ECO:0000256" key="2">
    <source>
        <dbReference type="SAM" id="MobiDB-lite"/>
    </source>
</evidence>
<dbReference type="Proteomes" id="UP001497453">
    <property type="component" value="Chromosome 2"/>
</dbReference>
<dbReference type="InterPro" id="IPR027267">
    <property type="entry name" value="AH/BAR_dom_sf"/>
</dbReference>
<proteinExistence type="predicted"/>
<keyword evidence="5" id="KW-1185">Reference proteome</keyword>
<organism evidence="4 5">
    <name type="scientific">Somion occarium</name>
    <dbReference type="NCBI Taxonomy" id="3059160"/>
    <lineage>
        <taxon>Eukaryota</taxon>
        <taxon>Fungi</taxon>
        <taxon>Dikarya</taxon>
        <taxon>Basidiomycota</taxon>
        <taxon>Agaricomycotina</taxon>
        <taxon>Agaricomycetes</taxon>
        <taxon>Polyporales</taxon>
        <taxon>Cerrenaceae</taxon>
        <taxon>Somion</taxon>
    </lineage>
</organism>
<dbReference type="InterPro" id="IPR037470">
    <property type="entry name" value="IVY1"/>
</dbReference>
<feature type="domain" description="IMD" evidence="3">
    <location>
        <begin position="58"/>
        <end position="233"/>
    </location>
</feature>
<dbReference type="PANTHER" id="PTHR38407:SF1">
    <property type="entry name" value="PROTEIN IVY1"/>
    <property type="match status" value="1"/>
</dbReference>
<dbReference type="SUPFAM" id="SSF103657">
    <property type="entry name" value="BAR/IMD domain-like"/>
    <property type="match status" value="1"/>
</dbReference>
<feature type="region of interest" description="Disordered" evidence="2">
    <location>
        <begin position="280"/>
        <end position="313"/>
    </location>
</feature>
<feature type="region of interest" description="Disordered" evidence="2">
    <location>
        <begin position="326"/>
        <end position="490"/>
    </location>
</feature>
<dbReference type="Pfam" id="PF08397">
    <property type="entry name" value="IMD"/>
    <property type="match status" value="1"/>
</dbReference>
<evidence type="ECO:0000256" key="1">
    <source>
        <dbReference type="SAM" id="Coils"/>
    </source>
</evidence>
<evidence type="ECO:0000313" key="4">
    <source>
        <dbReference type="EMBL" id="CAL1702329.1"/>
    </source>
</evidence>
<reference evidence="5" key="1">
    <citation type="submission" date="2024-04" db="EMBL/GenBank/DDBJ databases">
        <authorList>
            <person name="Shaw F."/>
            <person name="Minotto A."/>
        </authorList>
    </citation>
    <scope>NUCLEOTIDE SEQUENCE [LARGE SCALE GENOMIC DNA]</scope>
</reference>
<feature type="compositionally biased region" description="Low complexity" evidence="2">
    <location>
        <begin position="280"/>
        <end position="300"/>
    </location>
</feature>